<reference evidence="1" key="1">
    <citation type="submission" date="2023-03" db="EMBL/GenBank/DDBJ databases">
        <authorList>
            <person name="Julca I."/>
        </authorList>
    </citation>
    <scope>NUCLEOTIDE SEQUENCE</scope>
</reference>
<dbReference type="Proteomes" id="UP001161247">
    <property type="component" value="Chromosome 1"/>
</dbReference>
<accession>A0AAV1C9A5</accession>
<evidence type="ECO:0000313" key="1">
    <source>
        <dbReference type="EMBL" id="CAI9092015.1"/>
    </source>
</evidence>
<dbReference type="AlphaFoldDB" id="A0AAV1C9A5"/>
<dbReference type="EMBL" id="OX459118">
    <property type="protein sequence ID" value="CAI9092015.1"/>
    <property type="molecule type" value="Genomic_DNA"/>
</dbReference>
<dbReference type="Gene3D" id="3.10.450.10">
    <property type="match status" value="1"/>
</dbReference>
<proteinExistence type="predicted"/>
<name>A0AAV1C9A5_OLDCO</name>
<keyword evidence="2" id="KW-1185">Reference proteome</keyword>
<sequence>MVMAAAAAGVRAVLNRAKSWASGRGNQLVKGKPSVTTGDTQRQSYPMVVVGRRCYSQSSSILPSHINFDTDFTHQFTPVSCAHDDKGVLFAADFAVTAFNDYSDEMEPTFPRIRLLRVVKASAIRIGLSIHSLLLGGITEKGDLNVYRALVLHDPLEQMKELIGWQWVNESTFPYPRNFVLTDPRMDSNASNLHLFNRLDQMTKTKSKRPPSTVASDAIVPVDSEITEQICKYALSAIENHNHGQANKICLEKVLGAKKSEVDLGICYIMLLRAKDSNGDSNTYCAITNDFWDYQVPMFVSKPLQEYQVGDVNW</sequence>
<protein>
    <submittedName>
        <fullName evidence="1">OLC1v1027146C1</fullName>
    </submittedName>
</protein>
<gene>
    <name evidence="1" type="ORF">OLC1_LOCUS3790</name>
</gene>
<organism evidence="1 2">
    <name type="scientific">Oldenlandia corymbosa var. corymbosa</name>
    <dbReference type="NCBI Taxonomy" id="529605"/>
    <lineage>
        <taxon>Eukaryota</taxon>
        <taxon>Viridiplantae</taxon>
        <taxon>Streptophyta</taxon>
        <taxon>Embryophyta</taxon>
        <taxon>Tracheophyta</taxon>
        <taxon>Spermatophyta</taxon>
        <taxon>Magnoliopsida</taxon>
        <taxon>eudicotyledons</taxon>
        <taxon>Gunneridae</taxon>
        <taxon>Pentapetalae</taxon>
        <taxon>asterids</taxon>
        <taxon>lamiids</taxon>
        <taxon>Gentianales</taxon>
        <taxon>Rubiaceae</taxon>
        <taxon>Rubioideae</taxon>
        <taxon>Spermacoceae</taxon>
        <taxon>Hedyotis-Oldenlandia complex</taxon>
        <taxon>Oldenlandia</taxon>
    </lineage>
</organism>
<evidence type="ECO:0000313" key="2">
    <source>
        <dbReference type="Proteomes" id="UP001161247"/>
    </source>
</evidence>